<keyword evidence="5" id="KW-0560">Oxidoreductase</keyword>
<dbReference type="Gene3D" id="3.50.50.60">
    <property type="entry name" value="FAD/NAD(P)-binding domain"/>
    <property type="match status" value="2"/>
</dbReference>
<dbReference type="PANTHER" id="PTHR42877:SF12">
    <property type="entry name" value="MONOOXYGENASE"/>
    <property type="match status" value="1"/>
</dbReference>
<evidence type="ECO:0008006" key="8">
    <source>
        <dbReference type="Google" id="ProtNLM"/>
    </source>
</evidence>
<organism evidence="6 7">
    <name type="scientific">Aspergillus calidoustus</name>
    <dbReference type="NCBI Taxonomy" id="454130"/>
    <lineage>
        <taxon>Eukaryota</taxon>
        <taxon>Fungi</taxon>
        <taxon>Dikarya</taxon>
        <taxon>Ascomycota</taxon>
        <taxon>Pezizomycotina</taxon>
        <taxon>Eurotiomycetes</taxon>
        <taxon>Eurotiomycetidae</taxon>
        <taxon>Eurotiales</taxon>
        <taxon>Aspergillaceae</taxon>
        <taxon>Aspergillus</taxon>
        <taxon>Aspergillus subgen. Nidulantes</taxon>
    </lineage>
</organism>
<comment type="cofactor">
    <cofactor evidence="1">
        <name>FAD</name>
        <dbReference type="ChEBI" id="CHEBI:57692"/>
    </cofactor>
</comment>
<comment type="similarity">
    <text evidence="2">Belongs to the FAD-binding monooxygenase family.</text>
</comment>
<dbReference type="Pfam" id="PF00743">
    <property type="entry name" value="FMO-like"/>
    <property type="match status" value="1"/>
</dbReference>
<dbReference type="PANTHER" id="PTHR42877">
    <property type="entry name" value="L-ORNITHINE N(5)-MONOOXYGENASE-RELATED"/>
    <property type="match status" value="1"/>
</dbReference>
<evidence type="ECO:0000256" key="4">
    <source>
        <dbReference type="ARBA" id="ARBA00022827"/>
    </source>
</evidence>
<evidence type="ECO:0000256" key="1">
    <source>
        <dbReference type="ARBA" id="ARBA00001974"/>
    </source>
</evidence>
<proteinExistence type="inferred from homology"/>
<keyword evidence="3" id="KW-0285">Flavoprotein</keyword>
<dbReference type="Proteomes" id="UP000054771">
    <property type="component" value="Unassembled WGS sequence"/>
</dbReference>
<dbReference type="GO" id="GO:0050661">
    <property type="term" value="F:NADP binding"/>
    <property type="evidence" value="ECO:0007669"/>
    <property type="project" value="InterPro"/>
</dbReference>
<dbReference type="EMBL" id="CDMC01000013">
    <property type="protein sequence ID" value="CEL09174.1"/>
    <property type="molecule type" value="Genomic_DNA"/>
</dbReference>
<evidence type="ECO:0000256" key="5">
    <source>
        <dbReference type="ARBA" id="ARBA00023002"/>
    </source>
</evidence>
<evidence type="ECO:0000256" key="3">
    <source>
        <dbReference type="ARBA" id="ARBA00022630"/>
    </source>
</evidence>
<dbReference type="OrthoDB" id="74360at2759"/>
<dbReference type="InterPro" id="IPR020946">
    <property type="entry name" value="Flavin_mOase-like"/>
</dbReference>
<dbReference type="AlphaFoldDB" id="A0A0U5GBG5"/>
<gene>
    <name evidence="6" type="ORF">ASPCAL12314</name>
</gene>
<name>A0A0U5GBG5_ASPCI</name>
<keyword evidence="7" id="KW-1185">Reference proteome</keyword>
<protein>
    <recommendedName>
        <fullName evidence="8">Sterigmatocystin biosynthesis monooxygenase stcW</fullName>
    </recommendedName>
</protein>
<dbReference type="OMA" id="FYRTPQW"/>
<dbReference type="GO" id="GO:0050660">
    <property type="term" value="F:flavin adenine dinucleotide binding"/>
    <property type="evidence" value="ECO:0007669"/>
    <property type="project" value="InterPro"/>
</dbReference>
<dbReference type="InterPro" id="IPR051209">
    <property type="entry name" value="FAD-bind_Monooxygenase_sf"/>
</dbReference>
<sequence length="610" mass="69491">MAPATTLDTSDQPAKHSTLIEDGYEYTYNNQDGYTPERLDPALPYKVSEHIMWAPRKIRVASIGAGAAGLMLCYKAEKEFGDTIDLVVYDRYPEVGGVWHANRYPGCRCDVPSPAYQFSFAPKPDWPKYYSSAADIKEYFKSFAQEHGYTEKYIKLNHEVTKAVWREETGTWLLSITQTLPNGDHREFQDEVDFLVGNVGVLNTWKWPEIPGRTEFRGTMTHSAAYDTGIDLKGKRVAVIGSGASTIQIIPAIVDEVEELVSFYRTPQWISNGLAVEGYTDPEGRNFHFSREMQERFRDDPEYYLGLRKAIEKQINSSFRHNLKDHLWQKLERKGNRIPSQTMTEEHMKERLGNNPKLVKRLVPTFPVGCRRLGPAEGFLEAMLQPNVILAEGQIACFTEKGIRTDSGEEFNVDVIICATGFDVSFRPYFPVLGQEGVNLADHWSSDPEAYLAMAASKFPNFLIGSLGPNCPAGHGSFITVLEAAQNYICKVIRKVQTENIKSICVRPSAVAEYNEHVHKWLKRTVWTGGCRSWYNQGRQDGKVTAQYPGSLVHWRKILEHPRYEDFEITYRSRNRFQFMGNGFTKEEVDGGDLSWYLDPEFLAKPILDH</sequence>
<dbReference type="InterPro" id="IPR036188">
    <property type="entry name" value="FAD/NAD-bd_sf"/>
</dbReference>
<keyword evidence="4" id="KW-0274">FAD</keyword>
<evidence type="ECO:0000313" key="6">
    <source>
        <dbReference type="EMBL" id="CEL09174.1"/>
    </source>
</evidence>
<evidence type="ECO:0000256" key="2">
    <source>
        <dbReference type="ARBA" id="ARBA00010139"/>
    </source>
</evidence>
<accession>A0A0U5GBG5</accession>
<reference evidence="7" key="1">
    <citation type="journal article" date="2016" name="Genome Announc.">
        <title>Draft genome sequences of fungus Aspergillus calidoustus.</title>
        <authorList>
            <person name="Horn F."/>
            <person name="Linde J."/>
            <person name="Mattern D.J."/>
            <person name="Walther G."/>
            <person name="Guthke R."/>
            <person name="Scherlach K."/>
            <person name="Martin K."/>
            <person name="Brakhage A.A."/>
            <person name="Petzke L."/>
            <person name="Valiante V."/>
        </authorList>
    </citation>
    <scope>NUCLEOTIDE SEQUENCE [LARGE SCALE GENOMIC DNA]</scope>
    <source>
        <strain evidence="7">SF006504</strain>
    </source>
</reference>
<evidence type="ECO:0000313" key="7">
    <source>
        <dbReference type="Proteomes" id="UP000054771"/>
    </source>
</evidence>
<dbReference type="GO" id="GO:0004499">
    <property type="term" value="F:N,N-dimethylaniline monooxygenase activity"/>
    <property type="evidence" value="ECO:0007669"/>
    <property type="project" value="InterPro"/>
</dbReference>
<dbReference type="SUPFAM" id="SSF51905">
    <property type="entry name" value="FAD/NAD(P)-binding domain"/>
    <property type="match status" value="2"/>
</dbReference>